<dbReference type="InterPro" id="IPR056055">
    <property type="entry name" value="DUF7638"/>
</dbReference>
<dbReference type="EMBL" id="DF968232">
    <property type="protein sequence ID" value="GAP47416.1"/>
    <property type="molecule type" value="Genomic_DNA"/>
</dbReference>
<organism evidence="2 3">
    <name type="scientific">Streptomyces azureus</name>
    <dbReference type="NCBI Taxonomy" id="146537"/>
    <lineage>
        <taxon>Bacteria</taxon>
        <taxon>Bacillati</taxon>
        <taxon>Actinomycetota</taxon>
        <taxon>Actinomycetes</taxon>
        <taxon>Kitasatosporales</taxon>
        <taxon>Streptomycetaceae</taxon>
        <taxon>Streptomyces</taxon>
    </lineage>
</organism>
<evidence type="ECO:0000313" key="2">
    <source>
        <dbReference type="EMBL" id="GAP47416.1"/>
    </source>
</evidence>
<keyword evidence="3" id="KW-1185">Reference proteome</keyword>
<name>A0A0K8PHR4_STRAJ</name>
<feature type="domain" description="DUF7638" evidence="1">
    <location>
        <begin position="2"/>
        <end position="38"/>
    </location>
</feature>
<protein>
    <recommendedName>
        <fullName evidence="1">DUF7638 domain-containing protein</fullName>
    </recommendedName>
</protein>
<dbReference type="AlphaFoldDB" id="A0A0K8PHR4"/>
<reference evidence="2" key="1">
    <citation type="journal article" date="2015" name="Genome Announc.">
        <title>Draft Genome Sequence of Thiostrepton-Producing Streptomyces azureus ATCC 14921.</title>
        <authorList>
            <person name="Sakihara K."/>
            <person name="Maeda J."/>
            <person name="Tashiro K."/>
            <person name="Fujino Y."/>
            <person name="Kuhara S."/>
            <person name="Ohshima T."/>
            <person name="Ogata S."/>
            <person name="Doi K."/>
        </authorList>
    </citation>
    <scope>NUCLEOTIDE SEQUENCE [LARGE SCALE GENOMIC DNA]</scope>
    <source>
        <strain evidence="2">ATCC14921</strain>
    </source>
</reference>
<dbReference type="Pfam" id="PF24644">
    <property type="entry name" value="DUF7638"/>
    <property type="match status" value="1"/>
</dbReference>
<gene>
    <name evidence="2" type="ORF">SAZU_2153</name>
</gene>
<evidence type="ECO:0000259" key="1">
    <source>
        <dbReference type="Pfam" id="PF24644"/>
    </source>
</evidence>
<dbReference type="RefSeq" id="WP_059416683.1">
    <property type="nucleotide sequence ID" value="NZ_DF968232.1"/>
</dbReference>
<dbReference type="Proteomes" id="UP000053859">
    <property type="component" value="Unassembled WGS sequence"/>
</dbReference>
<evidence type="ECO:0000313" key="3">
    <source>
        <dbReference type="Proteomes" id="UP000053859"/>
    </source>
</evidence>
<sequence length="63" mass="6997">MSAHEPAAWRFSEPRTRLTPELLLAEVRDTIDQLNGHPDSTDRCLAAVDGLLADRTEQNRPAA</sequence>
<accession>A0A0K8PHR4</accession>
<proteinExistence type="predicted"/>
<dbReference type="PATRIC" id="fig|146537.3.peg.2265"/>